<proteinExistence type="predicted"/>
<protein>
    <submittedName>
        <fullName evidence="1">Uncharacterized protein</fullName>
    </submittedName>
</protein>
<evidence type="ECO:0000313" key="2">
    <source>
        <dbReference type="Proteomes" id="UP001358614"/>
    </source>
</evidence>
<dbReference type="GeneID" id="91102172"/>
<evidence type="ECO:0000313" key="1">
    <source>
        <dbReference type="EMBL" id="WWD05295.1"/>
    </source>
</evidence>
<gene>
    <name evidence="1" type="ORF">V865_003368</name>
</gene>
<accession>A0AAX4KII8</accession>
<dbReference type="EMBL" id="CP144089">
    <property type="protein sequence ID" value="WWD05295.1"/>
    <property type="molecule type" value="Genomic_DNA"/>
</dbReference>
<sequence>MASEQNPPSIENYHFSSHLTPSNGVRFNAITLTPIETTEGGEVTGPGGRWRAAFAPTIRTNATVTGGIASEPCNGSESTVHDCDHQLMMTVDFQNVSTEHDFNKVTLKNLQECSDNNSNCKSWKEEQGFTFESDFDLREPRFMFNTGSKLDNEPVSGIFVDLYKDNEHVRTIEALGASVSAYT</sequence>
<dbReference type="RefSeq" id="XP_066083262.1">
    <property type="nucleotide sequence ID" value="XM_066227165.1"/>
</dbReference>
<dbReference type="KEGG" id="ker:91102172"/>
<reference evidence="1 2" key="1">
    <citation type="submission" date="2024-01" db="EMBL/GenBank/DDBJ databases">
        <title>Comparative genomics of Cryptococcus and Kwoniella reveals pathogenesis evolution and contrasting modes of karyotype evolution via chromosome fusion or intercentromeric recombination.</title>
        <authorList>
            <person name="Coelho M.A."/>
            <person name="David-Palma M."/>
            <person name="Shea T."/>
            <person name="Bowers K."/>
            <person name="McGinley-Smith S."/>
            <person name="Mohammad A.W."/>
            <person name="Gnirke A."/>
            <person name="Yurkov A.M."/>
            <person name="Nowrousian M."/>
            <person name="Sun S."/>
            <person name="Cuomo C.A."/>
            <person name="Heitman J."/>
        </authorList>
    </citation>
    <scope>NUCLEOTIDE SEQUENCE [LARGE SCALE GENOMIC DNA]</scope>
    <source>
        <strain evidence="1 2">PYCC6329</strain>
    </source>
</reference>
<dbReference type="AlphaFoldDB" id="A0AAX4KII8"/>
<dbReference type="Proteomes" id="UP001358614">
    <property type="component" value="Chromosome 1"/>
</dbReference>
<organism evidence="1 2">
    <name type="scientific">Kwoniella europaea PYCC6329</name>
    <dbReference type="NCBI Taxonomy" id="1423913"/>
    <lineage>
        <taxon>Eukaryota</taxon>
        <taxon>Fungi</taxon>
        <taxon>Dikarya</taxon>
        <taxon>Basidiomycota</taxon>
        <taxon>Agaricomycotina</taxon>
        <taxon>Tremellomycetes</taxon>
        <taxon>Tremellales</taxon>
        <taxon>Cryptococcaceae</taxon>
        <taxon>Kwoniella</taxon>
    </lineage>
</organism>
<name>A0AAX4KII8_9TREE</name>
<keyword evidence="2" id="KW-1185">Reference proteome</keyword>